<dbReference type="AlphaFoldDB" id="A0A6L2KNP0"/>
<keyword evidence="1" id="KW-0175">Coiled coil</keyword>
<evidence type="ECO:0000256" key="1">
    <source>
        <dbReference type="SAM" id="Coils"/>
    </source>
</evidence>
<evidence type="ECO:0000256" key="2">
    <source>
        <dbReference type="SAM" id="MobiDB-lite"/>
    </source>
</evidence>
<gene>
    <name evidence="3" type="ORF">Tci_023121</name>
</gene>
<feature type="compositionally biased region" description="Polar residues" evidence="2">
    <location>
        <begin position="1"/>
        <end position="11"/>
    </location>
</feature>
<feature type="compositionally biased region" description="Basic and acidic residues" evidence="2">
    <location>
        <begin position="75"/>
        <end position="91"/>
    </location>
</feature>
<feature type="region of interest" description="Disordered" evidence="2">
    <location>
        <begin position="1"/>
        <end position="58"/>
    </location>
</feature>
<protein>
    <submittedName>
        <fullName evidence="3">Uncharacterized protein</fullName>
    </submittedName>
</protein>
<feature type="coiled-coil region" evidence="1">
    <location>
        <begin position="138"/>
        <end position="186"/>
    </location>
</feature>
<reference evidence="3" key="1">
    <citation type="journal article" date="2019" name="Sci. Rep.">
        <title>Draft genome of Tanacetum cinerariifolium, the natural source of mosquito coil.</title>
        <authorList>
            <person name="Yamashiro T."/>
            <person name="Shiraishi A."/>
            <person name="Satake H."/>
            <person name="Nakayama K."/>
        </authorList>
    </citation>
    <scope>NUCLEOTIDE SEQUENCE</scope>
</reference>
<name>A0A6L2KNP0_TANCI</name>
<feature type="region of interest" description="Disordered" evidence="2">
    <location>
        <begin position="75"/>
        <end position="130"/>
    </location>
</feature>
<evidence type="ECO:0000313" key="3">
    <source>
        <dbReference type="EMBL" id="GEU51143.1"/>
    </source>
</evidence>
<comment type="caution">
    <text evidence="3">The sequence shown here is derived from an EMBL/GenBank/DDBJ whole genome shotgun (WGS) entry which is preliminary data.</text>
</comment>
<proteinExistence type="predicted"/>
<accession>A0A6L2KNP0</accession>
<sequence length="203" mass="22585">MESDLPTSQADHSVRTELELALRPSRKRSRSPSSPSYPDATTFLNDEPAAFESPELNPEDLIARLEDIEVEIDTLHADREDKEDHSVRTELELAPGPSRKRSRSPSSPSYPDATTFSNDEPAASESPKLNPEDLIARLEDIEVEIDNLHADREDKEVLISKLQDSLAASKNEIAVLQLRVDDAEARQAEDHAQIQSILARLGL</sequence>
<organism evidence="3">
    <name type="scientific">Tanacetum cinerariifolium</name>
    <name type="common">Dalmatian daisy</name>
    <name type="synonym">Chrysanthemum cinerariifolium</name>
    <dbReference type="NCBI Taxonomy" id="118510"/>
    <lineage>
        <taxon>Eukaryota</taxon>
        <taxon>Viridiplantae</taxon>
        <taxon>Streptophyta</taxon>
        <taxon>Embryophyta</taxon>
        <taxon>Tracheophyta</taxon>
        <taxon>Spermatophyta</taxon>
        <taxon>Magnoliopsida</taxon>
        <taxon>eudicotyledons</taxon>
        <taxon>Gunneridae</taxon>
        <taxon>Pentapetalae</taxon>
        <taxon>asterids</taxon>
        <taxon>campanulids</taxon>
        <taxon>Asterales</taxon>
        <taxon>Asteraceae</taxon>
        <taxon>Asteroideae</taxon>
        <taxon>Anthemideae</taxon>
        <taxon>Anthemidinae</taxon>
        <taxon>Tanacetum</taxon>
    </lineage>
</organism>
<dbReference type="EMBL" id="BKCJ010002821">
    <property type="protein sequence ID" value="GEU51143.1"/>
    <property type="molecule type" value="Genomic_DNA"/>
</dbReference>